<evidence type="ECO:0000313" key="4">
    <source>
        <dbReference type="Proteomes" id="UP000077521"/>
    </source>
</evidence>
<reference evidence="3" key="2">
    <citation type="journal article" date="2019" name="IMA Fungus">
        <title>Genome sequencing and comparison of five Tilletia species to identify candidate genes for the detection of regulated species infecting wheat.</title>
        <authorList>
            <person name="Nguyen H.D.T."/>
            <person name="Sultana T."/>
            <person name="Kesanakurti P."/>
            <person name="Hambleton S."/>
        </authorList>
    </citation>
    <scope>NUCLEOTIDE SEQUENCE</scope>
    <source>
        <strain evidence="3">DAOMC 236416</strain>
    </source>
</reference>
<feature type="chain" id="PRO_5043780629" evidence="2">
    <location>
        <begin position="30"/>
        <end position="429"/>
    </location>
</feature>
<reference evidence="3" key="1">
    <citation type="submission" date="2016-04" db="EMBL/GenBank/DDBJ databases">
        <authorList>
            <person name="Nguyen H.D."/>
            <person name="Samba Siva P."/>
            <person name="Cullis J."/>
            <person name="Levesque C.A."/>
            <person name="Hambleton S."/>
        </authorList>
    </citation>
    <scope>NUCLEOTIDE SEQUENCE</scope>
    <source>
        <strain evidence="3">DAOMC 236416</strain>
    </source>
</reference>
<keyword evidence="2" id="KW-0732">Signal</keyword>
<accession>A0A177TAZ7</accession>
<sequence length="429" mass="47023">MSSPASRTLRNLVCLALLVLLTLIQGSSAELEPRASSTPSKTARTKITCSTVYGTKSRRSVSTTVKTRTVTSLGKDVTRTITPTVSITPPPVVRTNTLVRTSITTTTAPTPTDTKTFWRTTQTTVRSVDWVIIESTVTSTRTVLDYTTTYIPPPAAWTAIELYAMPFRRSDEELGDEAEERRDTVERSFEDHHHHHDRRAPRHYPRSVECLKKLVYYTHNTIKVTARTPYAITVPAPTVFSTTTSTATRTVTTTPPPVTTTTTDWTTVTSTSVDKSTEHRTSTSVIPTRIRLPGGPTNHVACHVEIPPSTGNKPVQVYNRGWSTPALSMRYSAPSAPECCDLCHDRDECMASAFQTNGNELEIDAMGGRCMLFLDPQARYCTAGMTTPFDTGFFSTGKDGALTGMVLTVQNGQCGRLSHGGLEANKPKL</sequence>
<dbReference type="AlphaFoldDB" id="A0A177TAZ7"/>
<proteinExistence type="predicted"/>
<feature type="compositionally biased region" description="Basic and acidic residues" evidence="1">
    <location>
        <begin position="179"/>
        <end position="192"/>
    </location>
</feature>
<feature type="signal peptide" evidence="2">
    <location>
        <begin position="1"/>
        <end position="29"/>
    </location>
</feature>
<protein>
    <submittedName>
        <fullName evidence="3">Uncharacterized protein</fullName>
    </submittedName>
</protein>
<evidence type="ECO:0000256" key="1">
    <source>
        <dbReference type="SAM" id="MobiDB-lite"/>
    </source>
</evidence>
<gene>
    <name evidence="3" type="ORF">A4X13_0g6440</name>
</gene>
<name>A0A177TAZ7_9BASI</name>
<dbReference type="EMBL" id="LWDF02000614">
    <property type="protein sequence ID" value="KAE8244613.1"/>
    <property type="molecule type" value="Genomic_DNA"/>
</dbReference>
<organism evidence="3 4">
    <name type="scientific">Tilletia indica</name>
    <dbReference type="NCBI Taxonomy" id="43049"/>
    <lineage>
        <taxon>Eukaryota</taxon>
        <taxon>Fungi</taxon>
        <taxon>Dikarya</taxon>
        <taxon>Basidiomycota</taxon>
        <taxon>Ustilaginomycotina</taxon>
        <taxon>Exobasidiomycetes</taxon>
        <taxon>Tilletiales</taxon>
        <taxon>Tilletiaceae</taxon>
        <taxon>Tilletia</taxon>
    </lineage>
</organism>
<feature type="compositionally biased region" description="Basic residues" evidence="1">
    <location>
        <begin position="193"/>
        <end position="202"/>
    </location>
</feature>
<evidence type="ECO:0000313" key="3">
    <source>
        <dbReference type="EMBL" id="KAE8244613.1"/>
    </source>
</evidence>
<keyword evidence="4" id="KW-1185">Reference proteome</keyword>
<feature type="region of interest" description="Disordered" evidence="1">
    <location>
        <begin position="174"/>
        <end position="202"/>
    </location>
</feature>
<comment type="caution">
    <text evidence="3">The sequence shown here is derived from an EMBL/GenBank/DDBJ whole genome shotgun (WGS) entry which is preliminary data.</text>
</comment>
<dbReference type="Proteomes" id="UP000077521">
    <property type="component" value="Unassembled WGS sequence"/>
</dbReference>
<evidence type="ECO:0000256" key="2">
    <source>
        <dbReference type="SAM" id="SignalP"/>
    </source>
</evidence>